<organism evidence="2 3">
    <name type="scientific">Debaryomyces hansenii (strain ATCC 36239 / CBS 767 / BCRC 21394 / JCM 1990 / NBRC 0083 / IGC 2968)</name>
    <name type="common">Yeast</name>
    <name type="synonym">Torulaspora hansenii</name>
    <dbReference type="NCBI Taxonomy" id="284592"/>
    <lineage>
        <taxon>Eukaryota</taxon>
        <taxon>Fungi</taxon>
        <taxon>Dikarya</taxon>
        <taxon>Ascomycota</taxon>
        <taxon>Saccharomycotina</taxon>
        <taxon>Pichiomycetes</taxon>
        <taxon>Debaryomycetaceae</taxon>
        <taxon>Debaryomyces</taxon>
    </lineage>
</organism>
<dbReference type="PANTHER" id="PTHR43503:SF2">
    <property type="entry name" value="NEGATIVE REGULATOR OF SPORULATION MDS3-RELATED"/>
    <property type="match status" value="1"/>
</dbReference>
<dbReference type="HOGENOM" id="CLU_252746_0_0_1"/>
<feature type="compositionally biased region" description="Low complexity" evidence="1">
    <location>
        <begin position="632"/>
        <end position="644"/>
    </location>
</feature>
<feature type="region of interest" description="Disordered" evidence="1">
    <location>
        <begin position="1432"/>
        <end position="1471"/>
    </location>
</feature>
<evidence type="ECO:0000256" key="1">
    <source>
        <dbReference type="SAM" id="MobiDB-lite"/>
    </source>
</evidence>
<dbReference type="OMA" id="WQSHHKV"/>
<feature type="region of interest" description="Disordered" evidence="1">
    <location>
        <begin position="730"/>
        <end position="817"/>
    </location>
</feature>
<accession>Q6BMS9</accession>
<feature type="region of interest" description="Disordered" evidence="1">
    <location>
        <begin position="917"/>
        <end position="942"/>
    </location>
</feature>
<dbReference type="GO" id="GO:0005829">
    <property type="term" value="C:cytosol"/>
    <property type="evidence" value="ECO:0007669"/>
    <property type="project" value="TreeGrafter"/>
</dbReference>
<feature type="compositionally biased region" description="Basic and acidic residues" evidence="1">
    <location>
        <begin position="484"/>
        <end position="500"/>
    </location>
</feature>
<dbReference type="RefSeq" id="XP_460492.2">
    <property type="nucleotide sequence ID" value="XM_460492.2"/>
</dbReference>
<evidence type="ECO:0000313" key="3">
    <source>
        <dbReference type="Proteomes" id="UP000000599"/>
    </source>
</evidence>
<dbReference type="PANTHER" id="PTHR43503">
    <property type="entry name" value="MCG48959-RELATED"/>
    <property type="match status" value="1"/>
</dbReference>
<dbReference type="GO" id="GO:0045454">
    <property type="term" value="P:cell redox homeostasis"/>
    <property type="evidence" value="ECO:0007669"/>
    <property type="project" value="TreeGrafter"/>
</dbReference>
<feature type="compositionally biased region" description="Polar residues" evidence="1">
    <location>
        <begin position="799"/>
        <end position="817"/>
    </location>
</feature>
<feature type="compositionally biased region" description="Pro residues" evidence="1">
    <location>
        <begin position="785"/>
        <end position="796"/>
    </location>
</feature>
<dbReference type="OrthoDB" id="10001928at2759"/>
<protein>
    <submittedName>
        <fullName evidence="2">DEHA2F02904p</fullName>
    </submittedName>
</protein>
<feature type="region of interest" description="Disordered" evidence="1">
    <location>
        <begin position="623"/>
        <end position="702"/>
    </location>
</feature>
<feature type="compositionally biased region" description="Low complexity" evidence="1">
    <location>
        <begin position="763"/>
        <end position="784"/>
    </location>
</feature>
<dbReference type="Proteomes" id="UP000000599">
    <property type="component" value="Chromosome F"/>
</dbReference>
<feature type="region of interest" description="Disordered" evidence="1">
    <location>
        <begin position="1499"/>
        <end position="1557"/>
    </location>
</feature>
<feature type="region of interest" description="Disordered" evidence="1">
    <location>
        <begin position="1168"/>
        <end position="1203"/>
    </location>
</feature>
<name>Q6BMS9_DEBHA</name>
<feature type="region of interest" description="Disordered" evidence="1">
    <location>
        <begin position="1326"/>
        <end position="1369"/>
    </location>
</feature>
<dbReference type="VEuPathDB" id="FungiDB:DEHA2F02904g"/>
<feature type="compositionally biased region" description="Low complexity" evidence="1">
    <location>
        <begin position="652"/>
        <end position="674"/>
    </location>
</feature>
<feature type="compositionally biased region" description="Polar residues" evidence="1">
    <location>
        <begin position="1511"/>
        <end position="1521"/>
    </location>
</feature>
<feature type="compositionally biased region" description="Low complexity" evidence="1">
    <location>
        <begin position="1522"/>
        <end position="1544"/>
    </location>
</feature>
<evidence type="ECO:0000313" key="2">
    <source>
        <dbReference type="EMBL" id="CAG88805.2"/>
    </source>
</evidence>
<keyword evidence="3" id="KW-1185">Reference proteome</keyword>
<feature type="compositionally biased region" description="Basic and acidic residues" evidence="1">
    <location>
        <begin position="1432"/>
        <end position="1462"/>
    </location>
</feature>
<feature type="region of interest" description="Disordered" evidence="1">
    <location>
        <begin position="484"/>
        <end position="511"/>
    </location>
</feature>
<dbReference type="GeneID" id="2903893"/>
<feature type="compositionally biased region" description="Basic and acidic residues" evidence="1">
    <location>
        <begin position="1326"/>
        <end position="1343"/>
    </location>
</feature>
<feature type="region of interest" description="Disordered" evidence="1">
    <location>
        <begin position="832"/>
        <end position="897"/>
    </location>
</feature>
<dbReference type="FunCoup" id="Q6BMS9">
    <property type="interactions" value="310"/>
</dbReference>
<dbReference type="InParanoid" id="Q6BMS9"/>
<dbReference type="Gene3D" id="2.120.10.80">
    <property type="entry name" value="Kelch-type beta propeller"/>
    <property type="match status" value="1"/>
</dbReference>
<dbReference type="eggNOG" id="ENOG502QSQ9">
    <property type="taxonomic scope" value="Eukaryota"/>
</dbReference>
<proteinExistence type="predicted"/>
<gene>
    <name evidence="2" type="ordered locus">DEHA2F02904g</name>
</gene>
<feature type="compositionally biased region" description="Low complexity" evidence="1">
    <location>
        <begin position="918"/>
        <end position="929"/>
    </location>
</feature>
<feature type="compositionally biased region" description="Polar residues" evidence="1">
    <location>
        <begin position="1169"/>
        <end position="1186"/>
    </location>
</feature>
<dbReference type="EMBL" id="CR382138">
    <property type="protein sequence ID" value="CAG88805.2"/>
    <property type="molecule type" value="Genomic_DNA"/>
</dbReference>
<dbReference type="KEGG" id="dha:DEHA2F02904g"/>
<dbReference type="InterPro" id="IPR015915">
    <property type="entry name" value="Kelch-typ_b-propeller"/>
</dbReference>
<dbReference type="GO" id="GO:0005739">
    <property type="term" value="C:mitochondrion"/>
    <property type="evidence" value="ECO:0007669"/>
    <property type="project" value="TreeGrafter"/>
</dbReference>
<feature type="compositionally biased region" description="Polar residues" evidence="1">
    <location>
        <begin position="885"/>
        <end position="894"/>
    </location>
</feature>
<dbReference type="SUPFAM" id="SSF117281">
    <property type="entry name" value="Kelch motif"/>
    <property type="match status" value="1"/>
</dbReference>
<sequence length="1557" mass="174334">MSTLVPSASSCYGLRLPPTEKDDRLNLNVRTGSASTLYKSLVFTYGGLTIGLDIGDESVDELIRIFHSKISNLKSNSIDKYLSGEFFYLDLIEKYWTRVDIPSGERKPKPRVFHEITAVNNCIYVFGGLIVNEKYDSHTHEDTNERELVPCNDLWEFSLESRKWNLLHDGSKYEYDAAVPRPRFSHKMTTLSSLSFANRKDHFGIFIAGGRDDESRPLYDNFVFDLVTKEYVGSSPIELTLDTKKNSQKFRNVNSIVTSEDYKISVDYVNNVIISFIKEPTHHHHHSRTRSTNKAISSDYTSTMEGDESLIVYSQVDSSKDQSINTLLSFKVGKSIKEGKILPVHNKVSTKENETKRITNHTIPYNLKFPTGGLFGQNIVITGFLPNDNDICVFIYNKPTGKWSRLNFFCDHDYGSHRCWGGFAWQSHHKVVLLGNYLTSRTTSSIRYFTLMITVSLPITNILASLELEGGHYHCPDGTKVFYKDDNSSTDDNNRDRISEEDAYSSSDALSDGEKKMLKRHHSVSASSDKAPQSISFSEYVHYVAPKTKFTTIRSVFPPAAITLGRNAMDRYGDLISDFELVSSKGDRIPVSLRILMERWGRYFVQLLAKGYVQAVDRFERDQQLDSESTRNASSASESMNSANKTQNKLRSSMSTCGGSSISSSNSEVSINQSKPSKKGHHQSSYHVSIPAPSKYSKEPPQFRLPFQESSLTNNSVSEKANETINQHFEETKRGIETNNNEKLPDLPGSSHIKDEQPDTSRKGSVSSFSSSNSLLNSHLQNIPPQLPLPNEPIPAVPASTSFRGSSRKNSADLNSPRASLMYTLTALRNIPATKSPRESPFSSPRASVSGGPAPMGNELSSLAIPNLKQSSLSTDRNNHRLTRSLDSSPNGSTDALPIKTAAGECITDQNFRNKKVSNSSSMASSETFNSDKKFSPLSSIQPNTNKIYAKDADDRQDYEETNTTEANNSLFSNPLLDFENAESGKFRMEPSLIPRKLYMPFATSSIKAFCEYLYTGQVGNKWLLSPVTLDNLAISKFLDVPLLYDLISEVLFGVIGRKESFIIREGNKLKRRYHELLELTGSVKESGFKFPLDEYEGFMDTIDDGFLDITLLKKSSASHKDSSASAMSSKRNKSSLNSASSFRYSISIDDINENAMSLREVPIDETLRSTNTESNQENIPTNNQEESTDDSIEKSTSNSEEDTDFELGYLDARDNSSLNVGPRAKSIFDKSGTDMQFHSALDNDQKEKESEMEKSKSLNLTLEQLVSPQSPLPSDYTIDLIYETATLCRDIKLMLRAANVKNMGDVFNQSKLELNIAIEELENKYDEQQKQQDEEQKIEHPQFKGKIPSQPSGNESDTGLEHIRSNMSSSSLSTLGLRSVDLEKTKSNTGFRAIGGFGPFKSKTDLKASKMTSFENNKELDRRITRSIKNDEKLKSKTAKDEKLKRLQDQKLERRQTDKPKLMTRKSIFTKYKDEGSTSTLASEASTNKKKHGFLHHLSHKKKNEAPINQGDNSSLESSNLSRTLSASGSISSANSKKSQGSRIKNSLFGKKRLSN</sequence>
<reference evidence="2 3" key="1">
    <citation type="journal article" date="2004" name="Nature">
        <title>Genome evolution in yeasts.</title>
        <authorList>
            <consortium name="Genolevures"/>
            <person name="Dujon B."/>
            <person name="Sherman D."/>
            <person name="Fischer G."/>
            <person name="Durrens P."/>
            <person name="Casaregola S."/>
            <person name="Lafontaine I."/>
            <person name="de Montigny J."/>
            <person name="Marck C."/>
            <person name="Neuveglise C."/>
            <person name="Talla E."/>
            <person name="Goffard N."/>
            <person name="Frangeul L."/>
            <person name="Aigle M."/>
            <person name="Anthouard V."/>
            <person name="Babour A."/>
            <person name="Barbe V."/>
            <person name="Barnay S."/>
            <person name="Blanchin S."/>
            <person name="Beckerich J.M."/>
            <person name="Beyne E."/>
            <person name="Bleykasten C."/>
            <person name="Boisrame A."/>
            <person name="Boyer J."/>
            <person name="Cattolico L."/>
            <person name="Confanioleri F."/>
            <person name="de Daruvar A."/>
            <person name="Despons L."/>
            <person name="Fabre E."/>
            <person name="Fairhead C."/>
            <person name="Ferry-Dumazet H."/>
            <person name="Groppi A."/>
            <person name="Hantraye F."/>
            <person name="Hennequin C."/>
            <person name="Jauniaux N."/>
            <person name="Joyet P."/>
            <person name="Kachouri R."/>
            <person name="Kerrest A."/>
            <person name="Koszul R."/>
            <person name="Lemaire M."/>
            <person name="Lesur I."/>
            <person name="Ma L."/>
            <person name="Muller H."/>
            <person name="Nicaud J.M."/>
            <person name="Nikolski M."/>
            <person name="Oztas S."/>
            <person name="Ozier-Kalogeropoulos O."/>
            <person name="Pellenz S."/>
            <person name="Potier S."/>
            <person name="Richard G.F."/>
            <person name="Straub M.L."/>
            <person name="Suleau A."/>
            <person name="Swennene D."/>
            <person name="Tekaia F."/>
            <person name="Wesolowski-Louvel M."/>
            <person name="Westhof E."/>
            <person name="Wirth B."/>
            <person name="Zeniou-Meyer M."/>
            <person name="Zivanovic I."/>
            <person name="Bolotin-Fukuhara M."/>
            <person name="Thierry A."/>
            <person name="Bouchier C."/>
            <person name="Caudron B."/>
            <person name="Scarpelli C."/>
            <person name="Gaillardin C."/>
            <person name="Weissenbach J."/>
            <person name="Wincker P."/>
            <person name="Souciet J.L."/>
        </authorList>
    </citation>
    <scope>NUCLEOTIDE SEQUENCE [LARGE SCALE GENOMIC DNA]</scope>
    <source>
        <strain evidence="3">ATCC 36239 / CBS 767 / BCRC 21394 / JCM 1990 / NBRC 0083 / IGC 2968</strain>
    </source>
</reference>
<feature type="compositionally biased region" description="Basic and acidic residues" evidence="1">
    <location>
        <begin position="752"/>
        <end position="762"/>
    </location>
</feature>